<evidence type="ECO:0000256" key="4">
    <source>
        <dbReference type="SAM" id="Phobius"/>
    </source>
</evidence>
<dbReference type="GeneID" id="115739407"/>
<dbReference type="InterPro" id="IPR019734">
    <property type="entry name" value="TPR_rpt"/>
</dbReference>
<dbReference type="Pfam" id="PF07719">
    <property type="entry name" value="TPR_2"/>
    <property type="match status" value="1"/>
</dbReference>
<evidence type="ECO:0000256" key="1">
    <source>
        <dbReference type="ARBA" id="ARBA00022737"/>
    </source>
</evidence>
<dbReference type="Proteomes" id="UP000827889">
    <property type="component" value="Chromosome 11"/>
</dbReference>
<dbReference type="SUPFAM" id="SSF48452">
    <property type="entry name" value="TPR-like"/>
    <property type="match status" value="1"/>
</dbReference>
<organism evidence="5 6">
    <name type="scientific">Rhodamnia argentea</name>
    <dbReference type="NCBI Taxonomy" id="178133"/>
    <lineage>
        <taxon>Eukaryota</taxon>
        <taxon>Viridiplantae</taxon>
        <taxon>Streptophyta</taxon>
        <taxon>Embryophyta</taxon>
        <taxon>Tracheophyta</taxon>
        <taxon>Spermatophyta</taxon>
        <taxon>Magnoliopsida</taxon>
        <taxon>eudicotyledons</taxon>
        <taxon>Gunneridae</taxon>
        <taxon>Pentapetalae</taxon>
        <taxon>rosids</taxon>
        <taxon>malvids</taxon>
        <taxon>Myrtales</taxon>
        <taxon>Myrtaceae</taxon>
        <taxon>Myrtoideae</taxon>
        <taxon>Myrteae</taxon>
        <taxon>Australasian group</taxon>
        <taxon>Rhodamnia</taxon>
    </lineage>
</organism>
<dbReference type="RefSeq" id="XP_030528342.1">
    <property type="nucleotide sequence ID" value="XM_030672482.2"/>
</dbReference>
<dbReference type="PANTHER" id="PTHR44858">
    <property type="entry name" value="TETRATRICOPEPTIDE REPEAT PROTEIN 6"/>
    <property type="match status" value="1"/>
</dbReference>
<keyword evidence="1" id="KW-0677">Repeat</keyword>
<dbReference type="InterPro" id="IPR013105">
    <property type="entry name" value="TPR_2"/>
</dbReference>
<name>A0A8B8P0I4_9MYRT</name>
<keyword evidence="2 3" id="KW-0802">TPR repeat</keyword>
<dbReference type="InterPro" id="IPR011990">
    <property type="entry name" value="TPR-like_helical_dom_sf"/>
</dbReference>
<accession>A0A8B8P0I4</accession>
<keyword evidence="4" id="KW-0472">Membrane</keyword>
<dbReference type="AlphaFoldDB" id="A0A8B8P0I4"/>
<proteinExistence type="predicted"/>
<dbReference type="InterPro" id="IPR050498">
    <property type="entry name" value="Ycf3"/>
</dbReference>
<keyword evidence="5" id="KW-1185">Reference proteome</keyword>
<gene>
    <name evidence="6" type="primary">LOC115739407</name>
</gene>
<dbReference type="Gene3D" id="1.25.40.10">
    <property type="entry name" value="Tetratricopeptide repeat domain"/>
    <property type="match status" value="1"/>
</dbReference>
<dbReference type="PROSITE" id="PS50005">
    <property type="entry name" value="TPR"/>
    <property type="match status" value="1"/>
</dbReference>
<reference evidence="6" key="1">
    <citation type="submission" date="2025-08" db="UniProtKB">
        <authorList>
            <consortium name="RefSeq"/>
        </authorList>
    </citation>
    <scope>IDENTIFICATION</scope>
    <source>
        <tissue evidence="6">Leaf</tissue>
    </source>
</reference>
<keyword evidence="4" id="KW-1133">Transmembrane helix</keyword>
<dbReference type="PANTHER" id="PTHR44858:SF1">
    <property type="entry name" value="UDP-N-ACETYLGLUCOSAMINE--PEPTIDE N-ACETYLGLUCOSAMINYLTRANSFERASE SPINDLY-RELATED"/>
    <property type="match status" value="1"/>
</dbReference>
<evidence type="ECO:0000256" key="2">
    <source>
        <dbReference type="ARBA" id="ARBA00022803"/>
    </source>
</evidence>
<feature type="repeat" description="TPR" evidence="3">
    <location>
        <begin position="174"/>
        <end position="207"/>
    </location>
</feature>
<evidence type="ECO:0000313" key="6">
    <source>
        <dbReference type="RefSeq" id="XP_030528342.1"/>
    </source>
</evidence>
<keyword evidence="4" id="KW-0812">Transmembrane</keyword>
<dbReference type="KEGG" id="rarg:115739407"/>
<evidence type="ECO:0000256" key="3">
    <source>
        <dbReference type="PROSITE-ProRule" id="PRU00339"/>
    </source>
</evidence>
<sequence>MPTEVLVQFAILVLSLAMLLFAVRLLSARPSTKLRTKTRSPAAAQSNRHFLRASNLLVRARSSPTHHSRRAQAPTLARAALAEAEAAISQSPKDAAPHVVKAMALDSLGRRSSAMRSLDLALSAPRARSLSGRERAEALAKRAELKLGMGGRRRRAESAVEDAREAVRVGPGESAAWRVLGECCERKGLREEARRAFEEALRIEPGCDPARHGLDRLGSS</sequence>
<feature type="transmembrane region" description="Helical" evidence="4">
    <location>
        <begin position="6"/>
        <end position="27"/>
    </location>
</feature>
<dbReference type="SMART" id="SM00028">
    <property type="entry name" value="TPR"/>
    <property type="match status" value="1"/>
</dbReference>
<protein>
    <submittedName>
        <fullName evidence="6">Uncharacterized protein LOC115739407</fullName>
    </submittedName>
</protein>
<evidence type="ECO:0000313" key="5">
    <source>
        <dbReference type="Proteomes" id="UP000827889"/>
    </source>
</evidence>